<dbReference type="InterPro" id="IPR026699">
    <property type="entry name" value="Exosome_RNA_bind1/RRP40/RRP4"/>
</dbReference>
<evidence type="ECO:0000313" key="12">
    <source>
        <dbReference type="EMBL" id="ODO10079.1"/>
    </source>
</evidence>
<dbReference type="Pfam" id="PF21262">
    <property type="entry name" value="RRP40_S1"/>
    <property type="match status" value="1"/>
</dbReference>
<evidence type="ECO:0000256" key="3">
    <source>
        <dbReference type="ARBA" id="ARBA00007841"/>
    </source>
</evidence>
<keyword evidence="6" id="KW-0271">Exosome</keyword>
<dbReference type="Gene3D" id="3.30.1370.10">
    <property type="entry name" value="K Homology domain, type 1"/>
    <property type="match status" value="1"/>
</dbReference>
<evidence type="ECO:0000256" key="1">
    <source>
        <dbReference type="ARBA" id="ARBA00004496"/>
    </source>
</evidence>
<evidence type="ECO:0000256" key="8">
    <source>
        <dbReference type="ARBA" id="ARBA00023242"/>
    </source>
</evidence>
<evidence type="ECO:0000256" key="7">
    <source>
        <dbReference type="ARBA" id="ARBA00022884"/>
    </source>
</evidence>
<evidence type="ECO:0000256" key="6">
    <source>
        <dbReference type="ARBA" id="ARBA00022835"/>
    </source>
</evidence>
<dbReference type="FunFam" id="2.40.50.140:FF:000112">
    <property type="entry name" value="Exosome complex component RRP40"/>
    <property type="match status" value="1"/>
</dbReference>
<dbReference type="GO" id="GO:0000177">
    <property type="term" value="C:cytoplasmic exosome (RNase complex)"/>
    <property type="evidence" value="ECO:0007669"/>
    <property type="project" value="TreeGrafter"/>
</dbReference>
<keyword evidence="7" id="KW-0694">RNA-binding</keyword>
<dbReference type="Proteomes" id="UP000095149">
    <property type="component" value="Unassembled WGS sequence"/>
</dbReference>
<evidence type="ECO:0000259" key="10">
    <source>
        <dbReference type="Pfam" id="PF15985"/>
    </source>
</evidence>
<keyword evidence="5" id="KW-0698">rRNA processing</keyword>
<comment type="similarity">
    <text evidence="3">Belongs to the RRP40 family.</text>
</comment>
<evidence type="ECO:0000256" key="5">
    <source>
        <dbReference type="ARBA" id="ARBA00022552"/>
    </source>
</evidence>
<dbReference type="GO" id="GO:0005730">
    <property type="term" value="C:nucleolus"/>
    <property type="evidence" value="ECO:0007669"/>
    <property type="project" value="UniProtKB-SubCell"/>
</dbReference>
<dbReference type="GO" id="GO:0071051">
    <property type="term" value="P:poly(A)-dependent snoRNA 3'-end processing"/>
    <property type="evidence" value="ECO:0007669"/>
    <property type="project" value="TreeGrafter"/>
</dbReference>
<dbReference type="InterPro" id="IPR041054">
    <property type="entry name" value="Rrp40_N_euk"/>
</dbReference>
<feature type="domain" description="K Homology" evidence="10">
    <location>
        <begin position="163"/>
        <end position="210"/>
    </location>
</feature>
<dbReference type="InterPro" id="IPR012340">
    <property type="entry name" value="NA-bd_OB-fold"/>
</dbReference>
<dbReference type="Gene3D" id="2.40.50.100">
    <property type="match status" value="1"/>
</dbReference>
<proteinExistence type="inferred from homology"/>
<dbReference type="PANTHER" id="PTHR21321:SF1">
    <property type="entry name" value="EXOSOME COMPLEX COMPONENT RRP40"/>
    <property type="match status" value="1"/>
</dbReference>
<dbReference type="Pfam" id="PF15985">
    <property type="entry name" value="KH_6"/>
    <property type="match status" value="1"/>
</dbReference>
<dbReference type="PANTHER" id="PTHR21321">
    <property type="entry name" value="PNAS-3 RELATED"/>
    <property type="match status" value="1"/>
</dbReference>
<evidence type="ECO:0000259" key="11">
    <source>
        <dbReference type="Pfam" id="PF18311"/>
    </source>
</evidence>
<dbReference type="InterPro" id="IPR049469">
    <property type="entry name" value="RRP40_KH-I"/>
</dbReference>
<dbReference type="InterPro" id="IPR036612">
    <property type="entry name" value="KH_dom_type_1_sf"/>
</dbReference>
<dbReference type="EMBL" id="MEKH01000003">
    <property type="protein sequence ID" value="ODO10079.1"/>
    <property type="molecule type" value="Genomic_DNA"/>
</dbReference>
<dbReference type="AlphaFoldDB" id="A0A1E3KAE0"/>
<evidence type="ECO:0000256" key="4">
    <source>
        <dbReference type="ARBA" id="ARBA00022490"/>
    </source>
</evidence>
<protein>
    <recommendedName>
        <fullName evidence="9">Ribosomal RNA-processing protein 40</fullName>
    </recommendedName>
</protein>
<dbReference type="GO" id="GO:0000176">
    <property type="term" value="C:nuclear exosome (RNase complex)"/>
    <property type="evidence" value="ECO:0007669"/>
    <property type="project" value="TreeGrafter"/>
</dbReference>
<keyword evidence="4" id="KW-0963">Cytoplasm</keyword>
<accession>A0A1E3KAE0</accession>
<dbReference type="InterPro" id="IPR004088">
    <property type="entry name" value="KH_dom_type_1"/>
</dbReference>
<comment type="subcellular location">
    <subcellularLocation>
        <location evidence="1">Cytoplasm</location>
    </subcellularLocation>
    <subcellularLocation>
        <location evidence="2">Nucleus</location>
        <location evidence="2">Nucleolus</location>
    </subcellularLocation>
</comment>
<dbReference type="CDD" id="cd22526">
    <property type="entry name" value="KH-I_Rrp40"/>
    <property type="match status" value="1"/>
</dbReference>
<dbReference type="GO" id="GO:0034475">
    <property type="term" value="P:U4 snRNA 3'-end processing"/>
    <property type="evidence" value="ECO:0007669"/>
    <property type="project" value="TreeGrafter"/>
</dbReference>
<gene>
    <name evidence="12" type="ORF">I350_02305</name>
</gene>
<dbReference type="GO" id="GO:0071034">
    <property type="term" value="P:CUT catabolic process"/>
    <property type="evidence" value="ECO:0007669"/>
    <property type="project" value="TreeGrafter"/>
</dbReference>
<dbReference type="SUPFAM" id="SSF54791">
    <property type="entry name" value="Eukaryotic type KH-domain (KH-domain type I)"/>
    <property type="match status" value="1"/>
</dbReference>
<dbReference type="Gene3D" id="2.40.50.140">
    <property type="entry name" value="Nucleic acid-binding proteins"/>
    <property type="match status" value="1"/>
</dbReference>
<reference evidence="12 13" key="1">
    <citation type="submission" date="2016-06" db="EMBL/GenBank/DDBJ databases">
        <title>Evolution of pathogenesis and genome organization in the Tremellales.</title>
        <authorList>
            <person name="Cuomo C."/>
            <person name="Litvintseva A."/>
            <person name="Heitman J."/>
            <person name="Chen Y."/>
            <person name="Sun S."/>
            <person name="Springer D."/>
            <person name="Dromer F."/>
            <person name="Young S."/>
            <person name="Zeng Q."/>
            <person name="Chapman S."/>
            <person name="Gujja S."/>
            <person name="Saif S."/>
            <person name="Birren B."/>
        </authorList>
    </citation>
    <scope>NUCLEOTIDE SEQUENCE [LARGE SCALE GENOMIC DNA]</scope>
    <source>
        <strain evidence="12 13">CBS 6273</strain>
    </source>
</reference>
<evidence type="ECO:0000256" key="2">
    <source>
        <dbReference type="ARBA" id="ARBA00004604"/>
    </source>
</evidence>
<dbReference type="InterPro" id="IPR037319">
    <property type="entry name" value="Rrp40_S1"/>
</dbReference>
<dbReference type="GO" id="GO:0000467">
    <property type="term" value="P:exonucleolytic trimming to generate mature 3'-end of 5.8S rRNA from tricistronic rRNA transcript (SSU-rRNA, 5.8S rRNA, LSU-rRNA)"/>
    <property type="evidence" value="ECO:0007669"/>
    <property type="project" value="TreeGrafter"/>
</dbReference>
<dbReference type="Pfam" id="PF18311">
    <property type="entry name" value="Rrp40_N"/>
    <property type="match status" value="1"/>
</dbReference>
<sequence>MSSTLVLPGDQIPVPSTSRNLIIGPGIAAADNASNSSSAPTLVATRLGMLHTGKGKEKSQKVWIEGNSKRYIPAQKDMVLGVIIARHSEGYRVDLGSAQMAQLDALSFEGATKRSKPNLKASFSVGTLVFARVISASRDMEPELECFDANTGKSDGFGELKGGVMINCTLQLCRQLLNRNYPLLPAIASAFPFEISIGLNGRVWLKAETVSEALAMKRVIEGVNDGVLGVEEAAVKAKIQEYMA</sequence>
<evidence type="ECO:0000313" key="13">
    <source>
        <dbReference type="Proteomes" id="UP000095149"/>
    </source>
</evidence>
<dbReference type="OrthoDB" id="340500at2759"/>
<evidence type="ECO:0000256" key="9">
    <source>
        <dbReference type="ARBA" id="ARBA00030615"/>
    </source>
</evidence>
<organism evidence="12 13">
    <name type="scientific">Cryptococcus amylolentus CBS 6273</name>
    <dbReference type="NCBI Taxonomy" id="1296118"/>
    <lineage>
        <taxon>Eukaryota</taxon>
        <taxon>Fungi</taxon>
        <taxon>Dikarya</taxon>
        <taxon>Basidiomycota</taxon>
        <taxon>Agaricomycotina</taxon>
        <taxon>Tremellomycetes</taxon>
        <taxon>Tremellales</taxon>
        <taxon>Cryptococcaceae</taxon>
        <taxon>Cryptococcus</taxon>
    </lineage>
</organism>
<dbReference type="GO" id="GO:0003723">
    <property type="term" value="F:RNA binding"/>
    <property type="evidence" value="ECO:0007669"/>
    <property type="project" value="UniProtKB-KW"/>
</dbReference>
<keyword evidence="8" id="KW-0539">Nucleus</keyword>
<dbReference type="CDD" id="cd05790">
    <property type="entry name" value="S1_Rrp40"/>
    <property type="match status" value="1"/>
</dbReference>
<name>A0A1E3KAE0_9TREE</name>
<dbReference type="GO" id="GO:0071035">
    <property type="term" value="P:nuclear polyadenylation-dependent rRNA catabolic process"/>
    <property type="evidence" value="ECO:0007669"/>
    <property type="project" value="TreeGrafter"/>
</dbReference>
<comment type="caution">
    <text evidence="12">The sequence shown here is derived from an EMBL/GenBank/DDBJ whole genome shotgun (WGS) entry which is preliminary data.</text>
</comment>
<dbReference type="SUPFAM" id="SSF50249">
    <property type="entry name" value="Nucleic acid-binding proteins"/>
    <property type="match status" value="1"/>
</dbReference>
<dbReference type="GO" id="GO:0071038">
    <property type="term" value="P:TRAMP-dependent tRNA surveillance pathway"/>
    <property type="evidence" value="ECO:0007669"/>
    <property type="project" value="TreeGrafter"/>
</dbReference>
<feature type="domain" description="Exosome complex exonuclease Rrp40 N-terminal" evidence="11">
    <location>
        <begin position="21"/>
        <end position="70"/>
    </location>
</feature>